<organism evidence="1">
    <name type="scientific">Barrevirus sp</name>
    <dbReference type="NCBI Taxonomy" id="2487763"/>
    <lineage>
        <taxon>Viruses</taxon>
        <taxon>Varidnaviria</taxon>
        <taxon>Bamfordvirae</taxon>
        <taxon>Nucleocytoviricota</taxon>
        <taxon>Megaviricetes</taxon>
        <taxon>Imitervirales</taxon>
        <taxon>Mimiviridae</taxon>
        <taxon>Klosneuvirinae</taxon>
    </lineage>
</organism>
<gene>
    <name evidence="1" type="ORF">Barrevirus3_17</name>
</gene>
<evidence type="ECO:0000313" key="1">
    <source>
        <dbReference type="EMBL" id="AYV76897.1"/>
    </source>
</evidence>
<protein>
    <submittedName>
        <fullName evidence="1">Uncharacterized protein</fullName>
    </submittedName>
</protein>
<name>A0A3G4ZPU0_9VIRU</name>
<proteinExistence type="predicted"/>
<sequence>MIGYLLYLYNKVKGYIYTNNNTEDVIPFIIPFDIEQIEKEDAYHKYKNVNQTIFAINNMPNVVHNLLFCGYSTVSLNYYYCNLDLKDNSITHNLINPFDTDLLNDTIKYIFIRINIIGSKKLFDHVNGIYINKNKKYILIFEPKLVLLYDKEMMEEFIRDKTFELHDYKLIWASDLGYNQYNKMQKYDLFCQTYVLFVFILIVLNDCNIINVEEEYIIMFSSIITNKNVSYFLYHIDTFLKTNNYDICQQDELWTLPGINGIKDISNIVKYLITKKEIRELDSQFNIVEEDDLFIIDHSDKLTRSLCTDDVLANPF</sequence>
<accession>A0A3G4ZPU0</accession>
<dbReference type="EMBL" id="MK072000">
    <property type="protein sequence ID" value="AYV76897.1"/>
    <property type="molecule type" value="Genomic_DNA"/>
</dbReference>
<reference evidence="1" key="1">
    <citation type="submission" date="2018-10" db="EMBL/GenBank/DDBJ databases">
        <title>Hidden diversity of soil giant viruses.</title>
        <authorList>
            <person name="Schulz F."/>
            <person name="Alteio L."/>
            <person name="Goudeau D."/>
            <person name="Ryan E.M."/>
            <person name="Malmstrom R.R."/>
            <person name="Blanchard J."/>
            <person name="Woyke T."/>
        </authorList>
    </citation>
    <scope>NUCLEOTIDE SEQUENCE</scope>
    <source>
        <strain evidence="1">BAV1</strain>
    </source>
</reference>